<comment type="caution">
    <text evidence="1">The sequence shown here is derived from an EMBL/GenBank/DDBJ whole genome shotgun (WGS) entry which is preliminary data.</text>
</comment>
<proteinExistence type="predicted"/>
<dbReference type="Proteomes" id="UP000196475">
    <property type="component" value="Unassembled WGS sequence"/>
</dbReference>
<dbReference type="AlphaFoldDB" id="A0A1Y3PHX9"/>
<evidence type="ECO:0000313" key="1">
    <source>
        <dbReference type="EMBL" id="OUM86923.1"/>
    </source>
</evidence>
<protein>
    <submittedName>
        <fullName evidence="1">Uncharacterized protein</fullName>
    </submittedName>
</protein>
<evidence type="ECO:0000313" key="2">
    <source>
        <dbReference type="Proteomes" id="UP000196475"/>
    </source>
</evidence>
<reference evidence="2" key="1">
    <citation type="submission" date="2016-06" db="EMBL/GenBank/DDBJ databases">
        <authorList>
            <person name="Nascimento L."/>
            <person name="Pereira R.V."/>
            <person name="Martins L.F."/>
            <person name="Quaggio R.B."/>
            <person name="Silva A.M."/>
            <person name="Setubal J.C."/>
        </authorList>
    </citation>
    <scope>NUCLEOTIDE SEQUENCE [LARGE SCALE GENOMIC DNA]</scope>
</reference>
<organism evidence="1 2">
    <name type="scientific">Bacillus thermozeamaize</name>
    <dbReference type="NCBI Taxonomy" id="230954"/>
    <lineage>
        <taxon>Bacteria</taxon>
        <taxon>Bacillati</taxon>
        <taxon>Bacillota</taxon>
        <taxon>Bacilli</taxon>
        <taxon>Bacillales</taxon>
        <taxon>Bacillaceae</taxon>
        <taxon>Bacillus</taxon>
    </lineage>
</organism>
<accession>A0A1Y3PHX9</accession>
<name>A0A1Y3PHX9_9BACI</name>
<sequence length="77" mass="8783">MVDWEEREMIVFKIQVSEELREKIKQTIQVQLHDLEDGEPFAILDGGRVIVGYRQGGKVVIEQIVDKVIGLEDMAGD</sequence>
<gene>
    <name evidence="1" type="ORF">BAA01_00750</name>
</gene>
<dbReference type="EMBL" id="LZRT01000083">
    <property type="protein sequence ID" value="OUM86923.1"/>
    <property type="molecule type" value="Genomic_DNA"/>
</dbReference>